<evidence type="ECO:0000256" key="1">
    <source>
        <dbReference type="SAM" id="MobiDB-lite"/>
    </source>
</evidence>
<comment type="caution">
    <text evidence="2">The sequence shown here is derived from an EMBL/GenBank/DDBJ whole genome shotgun (WGS) entry which is preliminary data.</text>
</comment>
<evidence type="ECO:0000313" key="2">
    <source>
        <dbReference type="EMBL" id="RFU72555.1"/>
    </source>
</evidence>
<sequence length="92" mass="9563">IAPTHNYNYNNNNTNSSSLLVPYIASYSTQSPTKNQNSPTMAAFATSFDASVSMVDFARSGYNIVSRPSTGPGSGSSSGSTSSSNGRRADAN</sequence>
<feature type="compositionally biased region" description="Low complexity" evidence="1">
    <location>
        <begin position="66"/>
        <end position="86"/>
    </location>
</feature>
<reference evidence="2 3" key="1">
    <citation type="journal article" date="2018" name="PLoS Pathog.">
        <title>Evolution of structural diversity of trichothecenes, a family of toxins produced by plant pathogenic and entomopathogenic fungi.</title>
        <authorList>
            <person name="Proctor R.H."/>
            <person name="McCormick S.P."/>
            <person name="Kim H.S."/>
            <person name="Cardoza R.E."/>
            <person name="Stanley A.M."/>
            <person name="Lindo L."/>
            <person name="Kelly A."/>
            <person name="Brown D.W."/>
            <person name="Lee T."/>
            <person name="Vaughan M.M."/>
            <person name="Alexander N.J."/>
            <person name="Busman M."/>
            <person name="Gutierrez S."/>
        </authorList>
    </citation>
    <scope>NUCLEOTIDE SEQUENCE [LARGE SCALE GENOMIC DNA]</scope>
    <source>
        <strain evidence="2 3">IBT 40837</strain>
    </source>
</reference>
<name>A0A395N8W1_TRIAR</name>
<feature type="non-terminal residue" evidence="2">
    <location>
        <position position="1"/>
    </location>
</feature>
<dbReference type="OrthoDB" id="4900642at2759"/>
<organism evidence="2 3">
    <name type="scientific">Trichoderma arundinaceum</name>
    <dbReference type="NCBI Taxonomy" id="490622"/>
    <lineage>
        <taxon>Eukaryota</taxon>
        <taxon>Fungi</taxon>
        <taxon>Dikarya</taxon>
        <taxon>Ascomycota</taxon>
        <taxon>Pezizomycotina</taxon>
        <taxon>Sordariomycetes</taxon>
        <taxon>Hypocreomycetidae</taxon>
        <taxon>Hypocreales</taxon>
        <taxon>Hypocreaceae</taxon>
        <taxon>Trichoderma</taxon>
    </lineage>
</organism>
<gene>
    <name evidence="2" type="ORF">TARUN_9714</name>
</gene>
<dbReference type="Proteomes" id="UP000266272">
    <property type="component" value="Unassembled WGS sequence"/>
</dbReference>
<keyword evidence="3" id="KW-1185">Reference proteome</keyword>
<dbReference type="AlphaFoldDB" id="A0A395N8W1"/>
<dbReference type="EMBL" id="PXOA01000829">
    <property type="protein sequence ID" value="RFU72555.1"/>
    <property type="molecule type" value="Genomic_DNA"/>
</dbReference>
<accession>A0A395N8W1</accession>
<evidence type="ECO:0000313" key="3">
    <source>
        <dbReference type="Proteomes" id="UP000266272"/>
    </source>
</evidence>
<feature type="region of interest" description="Disordered" evidence="1">
    <location>
        <begin position="63"/>
        <end position="92"/>
    </location>
</feature>
<proteinExistence type="predicted"/>
<protein>
    <submittedName>
        <fullName evidence="2">Uncharacterized protein</fullName>
    </submittedName>
</protein>